<organism evidence="1 2">
    <name type="scientific">Bradyrhizobium cosmicum</name>
    <dbReference type="NCBI Taxonomy" id="1404864"/>
    <lineage>
        <taxon>Bacteria</taxon>
        <taxon>Pseudomonadati</taxon>
        <taxon>Pseudomonadota</taxon>
        <taxon>Alphaproteobacteria</taxon>
        <taxon>Hyphomicrobiales</taxon>
        <taxon>Nitrobacteraceae</taxon>
        <taxon>Bradyrhizobium</taxon>
    </lineage>
</organism>
<dbReference type="RefSeq" id="WP_015685293.1">
    <property type="nucleotide sequence ID" value="NC_017082.1"/>
</dbReference>
<dbReference type="KEGG" id="brs:S23_27610"/>
<reference evidence="1 2" key="1">
    <citation type="journal article" date="2012" name="Microbes Environ.">
        <title>Complete genome sequence of Bradyrhizobium sp. S23321: insights into symbiosis evolution in soil oligotrophs.</title>
        <authorList>
            <person name="Okubo T."/>
            <person name="Tsukui T."/>
            <person name="Maita H."/>
            <person name="Okamoto S."/>
            <person name="Oshima K."/>
            <person name="Fujisawa T."/>
            <person name="Saito A."/>
            <person name="Futamata H."/>
            <person name="Hattori R."/>
            <person name="Shimomura Y."/>
            <person name="Haruta S."/>
            <person name="Morimoto S."/>
            <person name="Wang Y."/>
            <person name="Sakai Y."/>
            <person name="Hattori M."/>
            <person name="Aizawa S."/>
            <person name="Nagashima K.V.P."/>
            <person name="Masuda S."/>
            <person name="Hattori T."/>
            <person name="Yamashita A."/>
            <person name="Bao Z."/>
            <person name="Hayatsu M."/>
            <person name="Kajiya-Kanegae H."/>
            <person name="Yoshinaga I."/>
            <person name="Sakamoto K."/>
            <person name="Toyota K."/>
            <person name="Nakao M."/>
            <person name="Kohara M."/>
            <person name="Anda M."/>
            <person name="Niwa R."/>
            <person name="Jung-Hwan P."/>
            <person name="Sameshima-Saito R."/>
            <person name="Tokuda S."/>
            <person name="Yamamoto S."/>
            <person name="Yamamoto S."/>
            <person name="Yokoyama T."/>
            <person name="Akutsu T."/>
            <person name="Nakamura Y."/>
            <person name="Nakahira-Yanaka Y."/>
            <person name="Takada Hoshino Y."/>
            <person name="Hirakawa H."/>
            <person name="Mitsui H."/>
            <person name="Terasawa K."/>
            <person name="Itakura M."/>
            <person name="Sato S."/>
            <person name="Ikeda-Ohtsubo W."/>
            <person name="Sakakura N."/>
            <person name="Kaminuma E."/>
            <person name="Minamisawa K."/>
        </authorList>
    </citation>
    <scope>NUCLEOTIDE SEQUENCE [LARGE SCALE GENOMIC DNA]</scope>
    <source>
        <strain evidence="1 2">S23321</strain>
    </source>
</reference>
<proteinExistence type="predicted"/>
<accession>A0AAI8M9H8</accession>
<gene>
    <name evidence="1" type="ORF">S23_27610</name>
</gene>
<sequence>MIALKILLSIALVFTALGLACAVSLGRRRDTPAKRPYSRAELEAMTARAEQRRWADPLGLRRPFFFRSVRVPSAEADGGDQVHPGFPAVRYFSLIREDRDV</sequence>
<evidence type="ECO:0000313" key="1">
    <source>
        <dbReference type="EMBL" id="BAL75973.1"/>
    </source>
</evidence>
<dbReference type="EMBL" id="AP012279">
    <property type="protein sequence ID" value="BAL75973.1"/>
    <property type="molecule type" value="Genomic_DNA"/>
</dbReference>
<keyword evidence="2" id="KW-1185">Reference proteome</keyword>
<evidence type="ECO:0000313" key="2">
    <source>
        <dbReference type="Proteomes" id="UP000007886"/>
    </source>
</evidence>
<name>A0AAI8M9H8_9BRAD</name>
<dbReference type="PROSITE" id="PS51257">
    <property type="entry name" value="PROKAR_LIPOPROTEIN"/>
    <property type="match status" value="1"/>
</dbReference>
<protein>
    <submittedName>
        <fullName evidence="1">Uncharacterized protein</fullName>
    </submittedName>
</protein>
<dbReference type="Proteomes" id="UP000007886">
    <property type="component" value="Chromosome"/>
</dbReference>
<dbReference type="AlphaFoldDB" id="A0AAI8M9H8"/>